<dbReference type="PANTHER" id="PTHR46525">
    <property type="entry name" value="EMB|CAB72159.1"/>
    <property type="match status" value="1"/>
</dbReference>
<proteinExistence type="inferred from homology"/>
<organism evidence="3">
    <name type="scientific">Eucalyptus grandis</name>
    <name type="common">Flooded gum</name>
    <dbReference type="NCBI Taxonomy" id="71139"/>
    <lineage>
        <taxon>Eukaryota</taxon>
        <taxon>Viridiplantae</taxon>
        <taxon>Streptophyta</taxon>
        <taxon>Embryophyta</taxon>
        <taxon>Tracheophyta</taxon>
        <taxon>Spermatophyta</taxon>
        <taxon>Magnoliopsida</taxon>
        <taxon>eudicotyledons</taxon>
        <taxon>Gunneridae</taxon>
        <taxon>Pentapetalae</taxon>
        <taxon>rosids</taxon>
        <taxon>malvids</taxon>
        <taxon>Myrtales</taxon>
        <taxon>Myrtaceae</taxon>
        <taxon>Myrtoideae</taxon>
        <taxon>Eucalypteae</taxon>
        <taxon>Eucalyptus</taxon>
    </lineage>
</organism>
<feature type="compositionally biased region" description="Low complexity" evidence="2">
    <location>
        <begin position="107"/>
        <end position="127"/>
    </location>
</feature>
<dbReference type="FunCoup" id="A0A059D5G1">
    <property type="interactions" value="211"/>
</dbReference>
<dbReference type="InParanoid" id="A0A059D5G1"/>
<evidence type="ECO:0000256" key="2">
    <source>
        <dbReference type="SAM" id="MobiDB-lite"/>
    </source>
</evidence>
<feature type="region of interest" description="Disordered" evidence="2">
    <location>
        <begin position="164"/>
        <end position="191"/>
    </location>
</feature>
<feature type="region of interest" description="Disordered" evidence="2">
    <location>
        <begin position="97"/>
        <end position="146"/>
    </location>
</feature>
<dbReference type="PANTHER" id="PTHR46525:SF2">
    <property type="entry name" value="EMB|CAB72159.1"/>
    <property type="match status" value="1"/>
</dbReference>
<evidence type="ECO:0000313" key="3">
    <source>
        <dbReference type="EMBL" id="KCW85739.1"/>
    </source>
</evidence>
<comment type="similarity">
    <text evidence="1">Belongs to the senescence regulator S40 family.</text>
</comment>
<evidence type="ECO:0008006" key="4">
    <source>
        <dbReference type="Google" id="ProtNLM"/>
    </source>
</evidence>
<gene>
    <name evidence="3" type="ORF">EUGRSUZ_B02501</name>
</gene>
<protein>
    <recommendedName>
        <fullName evidence="4">Senescence regulator</fullName>
    </recommendedName>
</protein>
<feature type="region of interest" description="Disordered" evidence="2">
    <location>
        <begin position="28"/>
        <end position="48"/>
    </location>
</feature>
<dbReference type="InterPro" id="IPR007608">
    <property type="entry name" value="Senescence_reg_S40"/>
</dbReference>
<reference evidence="3" key="1">
    <citation type="submission" date="2013-07" db="EMBL/GenBank/DDBJ databases">
        <title>The genome of Eucalyptus grandis.</title>
        <authorList>
            <person name="Schmutz J."/>
            <person name="Hayes R."/>
            <person name="Myburg A."/>
            <person name="Tuskan G."/>
            <person name="Grattapaglia D."/>
            <person name="Rokhsar D.S."/>
        </authorList>
    </citation>
    <scope>NUCLEOTIDE SEQUENCE</scope>
    <source>
        <tissue evidence="3">Leaf extractions</tissue>
    </source>
</reference>
<accession>A0A059D5G1</accession>
<dbReference type="eggNOG" id="ENOG502RZ83">
    <property type="taxonomic scope" value="Eukaryota"/>
</dbReference>
<dbReference type="Gramene" id="KCW85739">
    <property type="protein sequence ID" value="KCW85739"/>
    <property type="gene ID" value="EUGRSUZ_B02501"/>
</dbReference>
<evidence type="ECO:0000256" key="1">
    <source>
        <dbReference type="ARBA" id="ARBA00034773"/>
    </source>
</evidence>
<dbReference type="EMBL" id="KK198754">
    <property type="protein sequence ID" value="KCW85739.1"/>
    <property type="molecule type" value="Genomic_DNA"/>
</dbReference>
<dbReference type="STRING" id="71139.A0A059D5G1"/>
<feature type="non-terminal residue" evidence="3">
    <location>
        <position position="1"/>
    </location>
</feature>
<feature type="compositionally biased region" description="Basic and acidic residues" evidence="2">
    <location>
        <begin position="128"/>
        <end position="137"/>
    </location>
</feature>
<dbReference type="Pfam" id="PF04520">
    <property type="entry name" value="Senescence_reg"/>
    <property type="match status" value="1"/>
</dbReference>
<name>A0A059D5G1_EUCGR</name>
<sequence length="236" mass="25933">RPPPFFQTQNTTGSRLFLFISRQKSNRIEAQREKEESGNFTEPARDLETGSMAASKSYFANRANYRFFSNEPAASAAAAAHDTGAFELDESDVIYSSPPEVRRPAWGSSDSSSRASAKKSSASSAAARRADGGDRRGSTPSSLPVNIPDWSKILRGEYRENRRRDSLGDTCYSDDDEDACGGGEDGGRVPPHEFLARQMARTRIASSVHEGVGRTLKGRDLSRVRNAIWEKTGFED</sequence>
<dbReference type="AlphaFoldDB" id="A0A059D5G1"/>
<dbReference type="GO" id="GO:0010150">
    <property type="term" value="P:leaf senescence"/>
    <property type="evidence" value="ECO:0007669"/>
    <property type="project" value="UniProtKB-ARBA"/>
</dbReference>
<dbReference type="OMA" id="QMAKTGI"/>